<dbReference type="OrthoDB" id="6081971at2759"/>
<proteinExistence type="predicted"/>
<evidence type="ECO:0000313" key="2">
    <source>
        <dbReference type="EMBL" id="GBP06951.1"/>
    </source>
</evidence>
<name>A0A4C1T116_EUMVA</name>
<feature type="compositionally biased region" description="Polar residues" evidence="1">
    <location>
        <begin position="33"/>
        <end position="42"/>
    </location>
</feature>
<feature type="region of interest" description="Disordered" evidence="1">
    <location>
        <begin position="15"/>
        <end position="42"/>
    </location>
</feature>
<reference evidence="2 3" key="1">
    <citation type="journal article" date="2019" name="Commun. Biol.">
        <title>The bagworm genome reveals a unique fibroin gene that provides high tensile strength.</title>
        <authorList>
            <person name="Kono N."/>
            <person name="Nakamura H."/>
            <person name="Ohtoshi R."/>
            <person name="Tomita M."/>
            <person name="Numata K."/>
            <person name="Arakawa K."/>
        </authorList>
    </citation>
    <scope>NUCLEOTIDE SEQUENCE [LARGE SCALE GENOMIC DNA]</scope>
</reference>
<protein>
    <submittedName>
        <fullName evidence="2">Uncharacterized protein</fullName>
    </submittedName>
</protein>
<dbReference type="AlphaFoldDB" id="A0A4C1T116"/>
<organism evidence="2 3">
    <name type="scientific">Eumeta variegata</name>
    <name type="common">Bagworm moth</name>
    <name type="synonym">Eumeta japonica</name>
    <dbReference type="NCBI Taxonomy" id="151549"/>
    <lineage>
        <taxon>Eukaryota</taxon>
        <taxon>Metazoa</taxon>
        <taxon>Ecdysozoa</taxon>
        <taxon>Arthropoda</taxon>
        <taxon>Hexapoda</taxon>
        <taxon>Insecta</taxon>
        <taxon>Pterygota</taxon>
        <taxon>Neoptera</taxon>
        <taxon>Endopterygota</taxon>
        <taxon>Lepidoptera</taxon>
        <taxon>Glossata</taxon>
        <taxon>Ditrysia</taxon>
        <taxon>Tineoidea</taxon>
        <taxon>Psychidae</taxon>
        <taxon>Oiketicinae</taxon>
        <taxon>Eumeta</taxon>
    </lineage>
</organism>
<comment type="caution">
    <text evidence="2">The sequence shown here is derived from an EMBL/GenBank/DDBJ whole genome shotgun (WGS) entry which is preliminary data.</text>
</comment>
<dbReference type="Proteomes" id="UP000299102">
    <property type="component" value="Unassembled WGS sequence"/>
</dbReference>
<keyword evidence="3" id="KW-1185">Reference proteome</keyword>
<accession>A0A4C1T116</accession>
<dbReference type="EMBL" id="BGZK01000024">
    <property type="protein sequence ID" value="GBP06951.1"/>
    <property type="molecule type" value="Genomic_DNA"/>
</dbReference>
<sequence>MAPPDSPECLETLNLIENSPEPESPQSDHRPETPQSGTSSHATRCVNTCTICTPPPDLRELCAFPRARAGAAALLQRRPRCFRLWTLFFVSLFRGYRENETIRRSSLYMSVFFLSKRIERERRIDQIFNISQIGPHGPCLVEYVKLLVQDVVTALVTAIVDSLKIRTDPAQRPVGAQRYWRVKYDIQNLNPRPDHMWLETEPDSNGCCIMDKLRSEGPIPFEEPKTVNAERYTVVALPSVVVKFGKDNRVLTSSCIMAILFLWSADVAPAPVTSHTVLTSFGEDTHARRDNTSAPQHV</sequence>
<gene>
    <name evidence="2" type="ORF">EVAR_4393_1</name>
</gene>
<evidence type="ECO:0000256" key="1">
    <source>
        <dbReference type="SAM" id="MobiDB-lite"/>
    </source>
</evidence>
<evidence type="ECO:0000313" key="3">
    <source>
        <dbReference type="Proteomes" id="UP000299102"/>
    </source>
</evidence>